<dbReference type="RefSeq" id="WP_194697953.1">
    <property type="nucleotide sequence ID" value="NZ_JADKPO010000032.1"/>
</dbReference>
<evidence type="ECO:0000313" key="2">
    <source>
        <dbReference type="EMBL" id="MBF4769806.1"/>
    </source>
</evidence>
<organism evidence="2 3">
    <name type="scientific">Nocardioides agariphilus</name>
    <dbReference type="NCBI Taxonomy" id="433664"/>
    <lineage>
        <taxon>Bacteria</taxon>
        <taxon>Bacillati</taxon>
        <taxon>Actinomycetota</taxon>
        <taxon>Actinomycetes</taxon>
        <taxon>Propionibacteriales</taxon>
        <taxon>Nocardioidaceae</taxon>
        <taxon>Nocardioides</taxon>
    </lineage>
</organism>
<accession>A0A930VRX2</accession>
<comment type="caution">
    <text evidence="2">The sequence shown here is derived from an EMBL/GenBank/DDBJ whole genome shotgun (WGS) entry which is preliminary data.</text>
</comment>
<dbReference type="Proteomes" id="UP000660668">
    <property type="component" value="Unassembled WGS sequence"/>
</dbReference>
<keyword evidence="3" id="KW-1185">Reference proteome</keyword>
<proteinExistence type="predicted"/>
<sequence>MDASREAAMMLLREVVPVVLVSVCVLAGCSPDGTRTADPTPPGATASTAAPSGTPSADAALDDKVAEARRLVERDHGVDPAELEVVRAERVTWPDSSYGCPRGEQTYDPGPFPGYRIVLALGKRDFTYQGGEDTELQECLLLE</sequence>
<dbReference type="EMBL" id="JADKPO010000032">
    <property type="protein sequence ID" value="MBF4769806.1"/>
    <property type="molecule type" value="Genomic_DNA"/>
</dbReference>
<name>A0A930VRX2_9ACTN</name>
<dbReference type="PROSITE" id="PS51257">
    <property type="entry name" value="PROKAR_LIPOPROTEIN"/>
    <property type="match status" value="1"/>
</dbReference>
<evidence type="ECO:0000313" key="3">
    <source>
        <dbReference type="Proteomes" id="UP000660668"/>
    </source>
</evidence>
<evidence type="ECO:0000256" key="1">
    <source>
        <dbReference type="SAM" id="MobiDB-lite"/>
    </source>
</evidence>
<reference evidence="2" key="1">
    <citation type="submission" date="2020-11" db="EMBL/GenBank/DDBJ databases">
        <title>Nocardioides cynanchi sp. nov., isolated from soil of rhizosphere of Cynanchum wilfordii.</title>
        <authorList>
            <person name="Lee J.-S."/>
            <person name="Suh M.K."/>
            <person name="Kim J.-S."/>
        </authorList>
    </citation>
    <scope>NUCLEOTIDE SEQUENCE</scope>
    <source>
        <strain evidence="2">KCTC 19276</strain>
    </source>
</reference>
<feature type="region of interest" description="Disordered" evidence="1">
    <location>
        <begin position="32"/>
        <end position="58"/>
    </location>
</feature>
<dbReference type="AlphaFoldDB" id="A0A930VRX2"/>
<protein>
    <submittedName>
        <fullName evidence="2">Uncharacterized protein</fullName>
    </submittedName>
</protein>
<gene>
    <name evidence="2" type="ORF">ISU10_18710</name>
</gene>